<keyword evidence="4" id="KW-1185">Reference proteome</keyword>
<feature type="compositionally biased region" description="Basic and acidic residues" evidence="1">
    <location>
        <begin position="508"/>
        <end position="519"/>
    </location>
</feature>
<accession>A0A2P6NVF6</accession>
<dbReference type="InParanoid" id="A0A2P6NVF6"/>
<organism evidence="3 4">
    <name type="scientific">Planoprotostelium fungivorum</name>
    <dbReference type="NCBI Taxonomy" id="1890364"/>
    <lineage>
        <taxon>Eukaryota</taxon>
        <taxon>Amoebozoa</taxon>
        <taxon>Evosea</taxon>
        <taxon>Variosea</taxon>
        <taxon>Cavosteliida</taxon>
        <taxon>Cavosteliaceae</taxon>
        <taxon>Planoprotostelium</taxon>
    </lineage>
</organism>
<feature type="region of interest" description="Disordered" evidence="1">
    <location>
        <begin position="482"/>
        <end position="521"/>
    </location>
</feature>
<dbReference type="InterPro" id="IPR009057">
    <property type="entry name" value="Homeodomain-like_sf"/>
</dbReference>
<evidence type="ECO:0000256" key="2">
    <source>
        <dbReference type="SAM" id="SignalP"/>
    </source>
</evidence>
<evidence type="ECO:0000313" key="4">
    <source>
        <dbReference type="Proteomes" id="UP000241769"/>
    </source>
</evidence>
<feature type="chain" id="PRO_5015186119" evidence="2">
    <location>
        <begin position="18"/>
        <end position="598"/>
    </location>
</feature>
<sequence length="598" mass="68850">MQKSLVFTFFLSAVAFSIDCDVPQEYKPYKSGEFLGTLQSNDVQIFFTFFNNTADRRVQIYSESTSVVTSTYLARPLPQDSKVLFASILPTDSQHQGAIQMFFIQQNQVLMLDLHNNYFYSSVDIGVLIPEDLALLHDQNYQHDPMLAVAGQDRHSGEHVVLVFKLDARGLPKLHARFSAPRTSRHPAPCEISGGQYNPQGPSTFSKSGFYVSLLIDGSQIYTYNCVDGQDGQKCTNFEVVELDLGKSITKGSLFSTVEINSTEVVVGYQSGIQSYMMLCRHRRCTSVDDGIRVNSLRLSSFYSHGKMYHYVVTLDDKTYVMTCADVRCKTILSQDYLKDEVVGWGGDIAWGAGMDEEKQQVYIILSDQMLLMLAVTVRLTEGFFDAIHTRLLSVAMSNPEIEMSITDNNIDSIMSFDIEESLEMDRGLRELSDMIRLPPLKKVPRILQRKRPTKKMKLCDEQTEAEEIQSQLIYEMINENENSESEDANKENEENQSHHTQIQSLDDDTHTLNHQEAPKKKKIIRLTEKRKDILEQAYRRERTWTDAEMQYLEEMTSMNRKQLFYWRVKRARRAKDEEEFERYMAKTTQPPVFRRLS</sequence>
<evidence type="ECO:0000256" key="1">
    <source>
        <dbReference type="SAM" id="MobiDB-lite"/>
    </source>
</evidence>
<dbReference type="Proteomes" id="UP000241769">
    <property type="component" value="Unassembled WGS sequence"/>
</dbReference>
<dbReference type="AlphaFoldDB" id="A0A2P6NVF6"/>
<protein>
    <submittedName>
        <fullName evidence="3">Uncharacterized protein</fullName>
    </submittedName>
</protein>
<feature type="signal peptide" evidence="2">
    <location>
        <begin position="1"/>
        <end position="17"/>
    </location>
</feature>
<name>A0A2P6NVF6_9EUKA</name>
<dbReference type="EMBL" id="MDYQ01000016">
    <property type="protein sequence ID" value="PRP87954.1"/>
    <property type="molecule type" value="Genomic_DNA"/>
</dbReference>
<evidence type="ECO:0000313" key="3">
    <source>
        <dbReference type="EMBL" id="PRP87954.1"/>
    </source>
</evidence>
<proteinExistence type="predicted"/>
<gene>
    <name evidence="3" type="ORF">PROFUN_02691</name>
</gene>
<comment type="caution">
    <text evidence="3">The sequence shown here is derived from an EMBL/GenBank/DDBJ whole genome shotgun (WGS) entry which is preliminary data.</text>
</comment>
<dbReference type="SUPFAM" id="SSF46689">
    <property type="entry name" value="Homeodomain-like"/>
    <property type="match status" value="1"/>
</dbReference>
<reference evidence="3 4" key="1">
    <citation type="journal article" date="2018" name="Genome Biol. Evol.">
        <title>Multiple Roots of Fruiting Body Formation in Amoebozoa.</title>
        <authorList>
            <person name="Hillmann F."/>
            <person name="Forbes G."/>
            <person name="Novohradska S."/>
            <person name="Ferling I."/>
            <person name="Riege K."/>
            <person name="Groth M."/>
            <person name="Westermann M."/>
            <person name="Marz M."/>
            <person name="Spaller T."/>
            <person name="Winckler T."/>
            <person name="Schaap P."/>
            <person name="Glockner G."/>
        </authorList>
    </citation>
    <scope>NUCLEOTIDE SEQUENCE [LARGE SCALE GENOMIC DNA]</scope>
    <source>
        <strain evidence="3 4">Jena</strain>
    </source>
</reference>
<keyword evidence="2" id="KW-0732">Signal</keyword>
<feature type="compositionally biased region" description="Basic and acidic residues" evidence="1">
    <location>
        <begin position="488"/>
        <end position="498"/>
    </location>
</feature>